<gene>
    <name evidence="1" type="ORF">CCAP1982_LOCUS5891</name>
</gene>
<evidence type="ECO:0000313" key="1">
    <source>
        <dbReference type="EMBL" id="CAD6997258.1"/>
    </source>
</evidence>
<organism evidence="1 2">
    <name type="scientific">Ceratitis capitata</name>
    <name type="common">Mediterranean fruit fly</name>
    <name type="synonym">Tephritis capitata</name>
    <dbReference type="NCBI Taxonomy" id="7213"/>
    <lineage>
        <taxon>Eukaryota</taxon>
        <taxon>Metazoa</taxon>
        <taxon>Ecdysozoa</taxon>
        <taxon>Arthropoda</taxon>
        <taxon>Hexapoda</taxon>
        <taxon>Insecta</taxon>
        <taxon>Pterygota</taxon>
        <taxon>Neoptera</taxon>
        <taxon>Endopterygota</taxon>
        <taxon>Diptera</taxon>
        <taxon>Brachycera</taxon>
        <taxon>Muscomorpha</taxon>
        <taxon>Tephritoidea</taxon>
        <taxon>Tephritidae</taxon>
        <taxon>Ceratitis</taxon>
        <taxon>Ceratitis</taxon>
    </lineage>
</organism>
<protein>
    <submittedName>
        <fullName evidence="1">(Mediterranean fruit fly) hypothetical protein</fullName>
    </submittedName>
</protein>
<keyword evidence="2" id="KW-1185">Reference proteome</keyword>
<proteinExistence type="predicted"/>
<evidence type="ECO:0000313" key="2">
    <source>
        <dbReference type="Proteomes" id="UP000606786"/>
    </source>
</evidence>
<sequence>MTTEIKRNRLGDHSCELKTLDAKFPYYNDRGGGVATYVEIGLPCGLNCISNGGDSFEYVFVVVYSASSNVK</sequence>
<feature type="non-terminal residue" evidence="1">
    <location>
        <position position="71"/>
    </location>
</feature>
<dbReference type="Proteomes" id="UP000606786">
    <property type="component" value="Unassembled WGS sequence"/>
</dbReference>
<name>A0A811UFY7_CERCA</name>
<dbReference type="EMBL" id="CAJHJT010000012">
    <property type="protein sequence ID" value="CAD6997258.1"/>
    <property type="molecule type" value="Genomic_DNA"/>
</dbReference>
<reference evidence="1" key="1">
    <citation type="submission" date="2020-11" db="EMBL/GenBank/DDBJ databases">
        <authorList>
            <person name="Whitehead M."/>
        </authorList>
    </citation>
    <scope>NUCLEOTIDE SEQUENCE</scope>
    <source>
        <strain evidence="1">EGII</strain>
    </source>
</reference>
<accession>A0A811UFY7</accession>
<comment type="caution">
    <text evidence="1">The sequence shown here is derived from an EMBL/GenBank/DDBJ whole genome shotgun (WGS) entry which is preliminary data.</text>
</comment>
<dbReference type="AlphaFoldDB" id="A0A811UFY7"/>